<keyword evidence="3" id="KW-1185">Reference proteome</keyword>
<organism evidence="2 3">
    <name type="scientific">Paraburkholderia lycopersici</name>
    <dbReference type="NCBI Taxonomy" id="416944"/>
    <lineage>
        <taxon>Bacteria</taxon>
        <taxon>Pseudomonadati</taxon>
        <taxon>Pseudomonadota</taxon>
        <taxon>Betaproteobacteria</taxon>
        <taxon>Burkholderiales</taxon>
        <taxon>Burkholderiaceae</taxon>
        <taxon>Paraburkholderia</taxon>
    </lineage>
</organism>
<dbReference type="InterPro" id="IPR025161">
    <property type="entry name" value="IS402-like_dom"/>
</dbReference>
<dbReference type="STRING" id="416944.SAMN05421548_13927"/>
<accession>A0A1G7BG72</accession>
<dbReference type="PANTHER" id="PTHR30007">
    <property type="entry name" value="PHP DOMAIN PROTEIN"/>
    <property type="match status" value="1"/>
</dbReference>
<dbReference type="EMBL" id="FMYQ01000039">
    <property type="protein sequence ID" value="SDE25972.1"/>
    <property type="molecule type" value="Genomic_DNA"/>
</dbReference>
<name>A0A1G7BG72_9BURK</name>
<protein>
    <submittedName>
        <fullName evidence="2">Putative transposase of IS4/5 family</fullName>
    </submittedName>
</protein>
<dbReference type="Pfam" id="PF13340">
    <property type="entry name" value="DUF4096"/>
    <property type="match status" value="1"/>
</dbReference>
<reference evidence="3" key="1">
    <citation type="submission" date="2016-09" db="EMBL/GenBank/DDBJ databases">
        <authorList>
            <person name="Varghese N."/>
            <person name="Submissions S."/>
        </authorList>
    </citation>
    <scope>NUCLEOTIDE SEQUENCE [LARGE SCALE GENOMIC DNA]</scope>
    <source>
        <strain evidence="3">TNe-862</strain>
    </source>
</reference>
<feature type="domain" description="Insertion element IS402-like" evidence="1">
    <location>
        <begin position="11"/>
        <end position="82"/>
    </location>
</feature>
<evidence type="ECO:0000313" key="2">
    <source>
        <dbReference type="EMBL" id="SDE25972.1"/>
    </source>
</evidence>
<sequence>MKKCKPYPADVSDEEWNLAAPYLVLVNGNEPQHRDELCEMFNALSWMASAGAWWHKLPTNFPAWEMVSQQSQRQFNADRFEATFNANAKTAEAVRLATYAANRWNGANKRQQLSDVVAIRACQDRAYRSTGGIDEDVARNLAARDPRGSDELFARPNGTHR</sequence>
<dbReference type="AlphaFoldDB" id="A0A1G7BG72"/>
<evidence type="ECO:0000259" key="1">
    <source>
        <dbReference type="Pfam" id="PF13340"/>
    </source>
</evidence>
<gene>
    <name evidence="2" type="ORF">SAMN05421548_13927</name>
</gene>
<dbReference type="PANTHER" id="PTHR30007:SF0">
    <property type="entry name" value="TRANSPOSASE"/>
    <property type="match status" value="1"/>
</dbReference>
<dbReference type="Proteomes" id="UP000198908">
    <property type="component" value="Unassembled WGS sequence"/>
</dbReference>
<proteinExistence type="predicted"/>
<evidence type="ECO:0000313" key="3">
    <source>
        <dbReference type="Proteomes" id="UP000198908"/>
    </source>
</evidence>